<evidence type="ECO:0000313" key="3">
    <source>
        <dbReference type="Proteomes" id="UP001178508"/>
    </source>
</evidence>
<gene>
    <name evidence="2" type="ORF">XNOV1_A027975</name>
</gene>
<evidence type="ECO:0000313" key="2">
    <source>
        <dbReference type="EMBL" id="CAJ1080063.1"/>
    </source>
</evidence>
<name>A0AAV1H5Z2_XYRNO</name>
<accession>A0AAV1H5Z2</accession>
<evidence type="ECO:0000256" key="1">
    <source>
        <dbReference type="SAM" id="MobiDB-lite"/>
    </source>
</evidence>
<protein>
    <submittedName>
        <fullName evidence="2">Uncharacterized protein</fullName>
    </submittedName>
</protein>
<feature type="non-terminal residue" evidence="2">
    <location>
        <position position="73"/>
    </location>
</feature>
<dbReference type="Proteomes" id="UP001178508">
    <property type="component" value="Chromosome 19"/>
</dbReference>
<reference evidence="2" key="1">
    <citation type="submission" date="2023-08" db="EMBL/GenBank/DDBJ databases">
        <authorList>
            <person name="Alioto T."/>
            <person name="Alioto T."/>
            <person name="Gomez Garrido J."/>
        </authorList>
    </citation>
    <scope>NUCLEOTIDE SEQUENCE</scope>
</reference>
<feature type="compositionally biased region" description="Basic and acidic residues" evidence="1">
    <location>
        <begin position="1"/>
        <end position="25"/>
    </location>
</feature>
<proteinExistence type="predicted"/>
<organism evidence="2 3">
    <name type="scientific">Xyrichtys novacula</name>
    <name type="common">Pearly razorfish</name>
    <name type="synonym">Hemipteronotus novacula</name>
    <dbReference type="NCBI Taxonomy" id="13765"/>
    <lineage>
        <taxon>Eukaryota</taxon>
        <taxon>Metazoa</taxon>
        <taxon>Chordata</taxon>
        <taxon>Craniata</taxon>
        <taxon>Vertebrata</taxon>
        <taxon>Euteleostomi</taxon>
        <taxon>Actinopterygii</taxon>
        <taxon>Neopterygii</taxon>
        <taxon>Teleostei</taxon>
        <taxon>Neoteleostei</taxon>
        <taxon>Acanthomorphata</taxon>
        <taxon>Eupercaria</taxon>
        <taxon>Labriformes</taxon>
        <taxon>Labridae</taxon>
        <taxon>Xyrichtys</taxon>
    </lineage>
</organism>
<dbReference type="EMBL" id="OY660882">
    <property type="protein sequence ID" value="CAJ1080063.1"/>
    <property type="molecule type" value="Genomic_DNA"/>
</dbReference>
<dbReference type="AlphaFoldDB" id="A0AAV1H5Z2"/>
<feature type="region of interest" description="Disordered" evidence="1">
    <location>
        <begin position="1"/>
        <end position="37"/>
    </location>
</feature>
<sequence>MGRGESEVWDEKHVDTIQDQPKKVDEEEDTRSGDSGSKCPKCCLKTRDCLMSPECGRALQISSVIAFCGMCIR</sequence>
<keyword evidence="3" id="KW-1185">Reference proteome</keyword>